<dbReference type="Proteomes" id="UP000077202">
    <property type="component" value="Unassembled WGS sequence"/>
</dbReference>
<feature type="domain" description="BTB" evidence="5">
    <location>
        <begin position="102"/>
        <end position="166"/>
    </location>
</feature>
<keyword evidence="8" id="KW-1185">Reference proteome</keyword>
<sequence>MTMALSPSTGTCSDYSQNDAVLGSTPKVQGSVADTYETYEDFLESAVMKCNSGNGMMVMNLAYSSDADFARKDDGSHASSSSMGQALMNNISAWCELTGLPTTITVHIWDRSFHLHKFPLITRSGYMKRMLMDSKEVKIPHDCPGGPDTFEIVANFCYGSTIQMDSSNVAELRCAGEYLQMTEEYVKGNLCERSDLYLSQVVLQSWQDSMLVLLHCQNLQPYAEDLRIVSRCVDALAFMACMEMVDPLERTARPGMSIESQFWSDISASTRDSSSPDWWMEDLLRLPCGVFERVIAAIRRQGMQEKYVSQAIVKFVDRWVFTSLASDAETTVVVPEEHVKPSAVCLPPSCNQYNLVEAVVRLLPAEKDAVPISFLFSLLRCALACGSSAECKNQLEARISSQLELATITDFLYPFKIAEDSCISAAEVSCMRRIVTSFMAQQRALSDCTDGLPNISADETPENAYCVYAVSAVAKVWDEYLAEVARDLSLSPSKFLELAEVIPSYARATHDHLYRAIHVYLKVHPQFSQEERQMVCRILNCQKLSQEMCTHAVQNELMPLRMIVQAMFMQQLQTRNVLSANLQCTGGSMRLDNLPPLSSGASFRKNSLAYHIQSESFRSTRESFQSRGDDSFRIDENELADGVVSLGYILKRDAAFRQAALLKADYEATETRLQSLEEELAFMKRKMDGTPVHVKCGSERLSRGTYNLTGGDTRSRKASGAIPQSQVLTAVPEASTNSDEDEAPASQIKLSARAGVGFLARALRVFALTGFRRRRGDGDAGYSEYSNHVMCSGRNLWPNEDNIKPRVRAPSDRRATAAVVDSSCGPTASASKHRHSRRHSLS</sequence>
<dbReference type="InterPro" id="IPR027356">
    <property type="entry name" value="NPH3_dom"/>
</dbReference>
<evidence type="ECO:0000259" key="6">
    <source>
        <dbReference type="PROSITE" id="PS51649"/>
    </source>
</evidence>
<dbReference type="Pfam" id="PF03000">
    <property type="entry name" value="NPH3"/>
    <property type="match status" value="1"/>
</dbReference>
<comment type="caution">
    <text evidence="7">The sequence shown here is derived from an EMBL/GenBank/DDBJ whole genome shotgun (WGS) entry which is preliminary data.</text>
</comment>
<feature type="coiled-coil region" evidence="3">
    <location>
        <begin position="659"/>
        <end position="686"/>
    </location>
</feature>
<evidence type="ECO:0000256" key="1">
    <source>
        <dbReference type="ARBA" id="ARBA00004906"/>
    </source>
</evidence>
<comment type="pathway">
    <text evidence="1">Protein modification; protein ubiquitination.</text>
</comment>
<evidence type="ECO:0000259" key="5">
    <source>
        <dbReference type="PROSITE" id="PS50097"/>
    </source>
</evidence>
<dbReference type="PROSITE" id="PS50097">
    <property type="entry name" value="BTB"/>
    <property type="match status" value="1"/>
</dbReference>
<evidence type="ECO:0000256" key="2">
    <source>
        <dbReference type="ARBA" id="ARBA00022786"/>
    </source>
</evidence>
<organism evidence="7 8">
    <name type="scientific">Marchantia polymorpha subsp. ruderalis</name>
    <dbReference type="NCBI Taxonomy" id="1480154"/>
    <lineage>
        <taxon>Eukaryota</taxon>
        <taxon>Viridiplantae</taxon>
        <taxon>Streptophyta</taxon>
        <taxon>Embryophyta</taxon>
        <taxon>Marchantiophyta</taxon>
        <taxon>Marchantiopsida</taxon>
        <taxon>Marchantiidae</taxon>
        <taxon>Marchantiales</taxon>
        <taxon>Marchantiaceae</taxon>
        <taxon>Marchantia</taxon>
    </lineage>
</organism>
<dbReference type="Gene3D" id="3.30.710.10">
    <property type="entry name" value="Potassium Channel Kv1.1, Chain A"/>
    <property type="match status" value="1"/>
</dbReference>
<accession>A0A176VRF7</accession>
<feature type="region of interest" description="Disordered" evidence="4">
    <location>
        <begin position="794"/>
        <end position="842"/>
    </location>
</feature>
<keyword evidence="2" id="KW-0833">Ubl conjugation pathway</keyword>
<dbReference type="EMBL" id="LVLJ01003151">
    <property type="protein sequence ID" value="OAE22585.1"/>
    <property type="molecule type" value="Genomic_DNA"/>
</dbReference>
<name>A0A176VRF7_MARPO</name>
<evidence type="ECO:0000256" key="3">
    <source>
        <dbReference type="SAM" id="Coils"/>
    </source>
</evidence>
<dbReference type="UniPathway" id="UPA00143"/>
<evidence type="ECO:0008006" key="9">
    <source>
        <dbReference type="Google" id="ProtNLM"/>
    </source>
</evidence>
<dbReference type="Pfam" id="PF00651">
    <property type="entry name" value="BTB"/>
    <property type="match status" value="1"/>
</dbReference>
<evidence type="ECO:0000313" key="7">
    <source>
        <dbReference type="EMBL" id="OAE22585.1"/>
    </source>
</evidence>
<evidence type="ECO:0000313" key="8">
    <source>
        <dbReference type="Proteomes" id="UP000077202"/>
    </source>
</evidence>
<dbReference type="AlphaFoldDB" id="A0A176VRF7"/>
<gene>
    <name evidence="7" type="ORF">AXG93_731s1280</name>
</gene>
<keyword evidence="3" id="KW-0175">Coiled coil</keyword>
<dbReference type="PANTHER" id="PTHR32370">
    <property type="entry name" value="OS12G0117600 PROTEIN"/>
    <property type="match status" value="1"/>
</dbReference>
<feature type="compositionally biased region" description="Basic residues" evidence="4">
    <location>
        <begin position="831"/>
        <end position="842"/>
    </location>
</feature>
<feature type="compositionally biased region" description="Basic and acidic residues" evidence="4">
    <location>
        <begin position="801"/>
        <end position="815"/>
    </location>
</feature>
<proteinExistence type="predicted"/>
<dbReference type="InterPro" id="IPR011333">
    <property type="entry name" value="SKP1/BTB/POZ_sf"/>
</dbReference>
<feature type="domain" description="NPH3" evidence="6">
    <location>
        <begin position="277"/>
        <end position="573"/>
    </location>
</feature>
<dbReference type="InterPro" id="IPR000210">
    <property type="entry name" value="BTB/POZ_dom"/>
</dbReference>
<dbReference type="PROSITE" id="PS51649">
    <property type="entry name" value="NPH3"/>
    <property type="match status" value="1"/>
</dbReference>
<dbReference type="InterPro" id="IPR043454">
    <property type="entry name" value="NPH3/RPT2-like"/>
</dbReference>
<reference evidence="7" key="1">
    <citation type="submission" date="2016-03" db="EMBL/GenBank/DDBJ databases">
        <title>Mechanisms controlling the formation of the plant cell surface in tip-growing cells are functionally conserved among land plants.</title>
        <authorList>
            <person name="Honkanen S."/>
            <person name="Jones V.A."/>
            <person name="Morieri G."/>
            <person name="Champion C."/>
            <person name="Hetherington A.J."/>
            <person name="Kelly S."/>
            <person name="Saint-Marcoux D."/>
            <person name="Proust H."/>
            <person name="Prescott H."/>
            <person name="Dolan L."/>
        </authorList>
    </citation>
    <scope>NUCLEOTIDE SEQUENCE [LARGE SCALE GENOMIC DNA]</scope>
    <source>
        <tissue evidence="7">Whole gametophyte</tissue>
    </source>
</reference>
<dbReference type="GO" id="GO:0016567">
    <property type="term" value="P:protein ubiquitination"/>
    <property type="evidence" value="ECO:0007669"/>
    <property type="project" value="UniProtKB-UniPathway"/>
</dbReference>
<dbReference type="SUPFAM" id="SSF54695">
    <property type="entry name" value="POZ domain"/>
    <property type="match status" value="1"/>
</dbReference>
<protein>
    <recommendedName>
        <fullName evidence="9">NPH3 domain-containing protein</fullName>
    </recommendedName>
</protein>
<evidence type="ECO:0000256" key="4">
    <source>
        <dbReference type="SAM" id="MobiDB-lite"/>
    </source>
</evidence>
<dbReference type="SMART" id="SM00225">
    <property type="entry name" value="BTB"/>
    <property type="match status" value="1"/>
</dbReference>